<dbReference type="SUPFAM" id="SSF49785">
    <property type="entry name" value="Galactose-binding domain-like"/>
    <property type="match status" value="2"/>
</dbReference>
<keyword evidence="4" id="KW-1185">Reference proteome</keyword>
<keyword evidence="1" id="KW-0732">Signal</keyword>
<accession>A0A9Q0YNU9</accession>
<protein>
    <submittedName>
        <fullName evidence="3">Lactadherin</fullName>
    </submittedName>
</protein>
<dbReference type="PANTHER" id="PTHR24543">
    <property type="entry name" value="MULTICOPPER OXIDASE-RELATED"/>
    <property type="match status" value="1"/>
</dbReference>
<dbReference type="PROSITE" id="PS50022">
    <property type="entry name" value="FA58C_3"/>
    <property type="match status" value="2"/>
</dbReference>
<organism evidence="3 4">
    <name type="scientific">Holothuria leucospilota</name>
    <name type="common">Black long sea cucumber</name>
    <name type="synonym">Mertensiothuria leucospilota</name>
    <dbReference type="NCBI Taxonomy" id="206669"/>
    <lineage>
        <taxon>Eukaryota</taxon>
        <taxon>Metazoa</taxon>
        <taxon>Echinodermata</taxon>
        <taxon>Eleutherozoa</taxon>
        <taxon>Echinozoa</taxon>
        <taxon>Holothuroidea</taxon>
        <taxon>Aspidochirotacea</taxon>
        <taxon>Aspidochirotida</taxon>
        <taxon>Holothuriidae</taxon>
        <taxon>Holothuria</taxon>
    </lineage>
</organism>
<dbReference type="InterPro" id="IPR000421">
    <property type="entry name" value="FA58C"/>
</dbReference>
<dbReference type="EMBL" id="JAIZAY010000020">
    <property type="protein sequence ID" value="KAJ8022501.1"/>
    <property type="molecule type" value="Genomic_DNA"/>
</dbReference>
<dbReference type="SMART" id="SM00231">
    <property type="entry name" value="FA58C"/>
    <property type="match status" value="1"/>
</dbReference>
<dbReference type="Gene3D" id="2.60.120.260">
    <property type="entry name" value="Galactose-binding domain-like"/>
    <property type="match status" value="2"/>
</dbReference>
<dbReference type="OrthoDB" id="5945585at2759"/>
<reference evidence="3" key="1">
    <citation type="submission" date="2021-10" db="EMBL/GenBank/DDBJ databases">
        <title>Tropical sea cucumber genome reveals ecological adaptation and Cuvierian tubules defense mechanism.</title>
        <authorList>
            <person name="Chen T."/>
        </authorList>
    </citation>
    <scope>NUCLEOTIDE SEQUENCE</scope>
    <source>
        <strain evidence="3">Nanhai2018</strain>
        <tissue evidence="3">Muscle</tissue>
    </source>
</reference>
<name>A0A9Q0YNU9_HOLLE</name>
<evidence type="ECO:0000313" key="4">
    <source>
        <dbReference type="Proteomes" id="UP001152320"/>
    </source>
</evidence>
<proteinExistence type="predicted"/>
<dbReference type="CDD" id="cd00057">
    <property type="entry name" value="FA58C"/>
    <property type="match status" value="1"/>
</dbReference>
<gene>
    <name evidence="3" type="ORF">HOLleu_37412</name>
</gene>
<dbReference type="FunFam" id="2.60.120.260:FF:000016">
    <property type="entry name" value="Contactin-associated protein-like 4 isoform 1"/>
    <property type="match status" value="1"/>
</dbReference>
<feature type="domain" description="F5/8 type C" evidence="2">
    <location>
        <begin position="196"/>
        <end position="342"/>
    </location>
</feature>
<dbReference type="Pfam" id="PF00754">
    <property type="entry name" value="F5_F8_type_C"/>
    <property type="match status" value="2"/>
</dbReference>
<feature type="signal peptide" evidence="1">
    <location>
        <begin position="1"/>
        <end position="23"/>
    </location>
</feature>
<dbReference type="InterPro" id="IPR008979">
    <property type="entry name" value="Galactose-bd-like_sf"/>
</dbReference>
<feature type="chain" id="PRO_5040398379" evidence="1">
    <location>
        <begin position="24"/>
        <end position="344"/>
    </location>
</feature>
<sequence>MMKILLTCCILLVTSVTVSKTDCGPYCSTPPQPGTCCQRLGLNVNRDADVVLSASTEYNSHHGVQRAALFEIDEPGTGIAGWAAATNDGNQWIQADFGSPRQVTGVLLQGRGLGCCNQWVTSFRVLFSDDGEVFYSTEPEKGSLTIENRERHQYTDLKKMMKILLTCCILLVTSVTVSKTDCGPYCSTPPEPGTCCQRLGLNVNRDADVVLSASTEYNSQHGVQRAALFEIDEPGTGIAGWAAATNDVNQWIQVDFGSPRQVSGVLLQGRGLGCCNQWVTSFRVLFSDDGEVFYSTAVIEGTFDRHTVARRFFDRPIVARYFRINPVTWFGHITLRFDLLGCDA</sequence>
<dbReference type="PROSITE" id="PS01285">
    <property type="entry name" value="FA58C_1"/>
    <property type="match status" value="2"/>
</dbReference>
<dbReference type="AlphaFoldDB" id="A0A9Q0YNU9"/>
<evidence type="ECO:0000259" key="2">
    <source>
        <dbReference type="PROSITE" id="PS50022"/>
    </source>
</evidence>
<evidence type="ECO:0000256" key="1">
    <source>
        <dbReference type="SAM" id="SignalP"/>
    </source>
</evidence>
<feature type="domain" description="F5/8 type C" evidence="2">
    <location>
        <begin position="37"/>
        <end position="137"/>
    </location>
</feature>
<comment type="caution">
    <text evidence="3">The sequence shown here is derived from an EMBL/GenBank/DDBJ whole genome shotgun (WGS) entry which is preliminary data.</text>
</comment>
<dbReference type="Proteomes" id="UP001152320">
    <property type="component" value="Chromosome 20"/>
</dbReference>
<evidence type="ECO:0000313" key="3">
    <source>
        <dbReference type="EMBL" id="KAJ8022501.1"/>
    </source>
</evidence>